<dbReference type="EMBL" id="LRBV02000011">
    <property type="status" value="NOT_ANNOTATED_CDS"/>
    <property type="molecule type" value="Genomic_DNA"/>
</dbReference>
<sequence length="250" mass="27468">MASAMFMNASPVHPPKITTVKALVESTGSSSIPSFYFTPYLRDEPIAGDAEDSVPIIDISLLVSGTPEQTGKPAQTGAASCLTKAMIASFQEFFDLPEEEKKVSRKPCHGSNQVCEIAREFGKRNREVVIILLKAISKSLGLEESYVEKAANFELGFQLLAANYYPTCPEPEKAIGIPAHYDHGLLTTLVNNGVSGLQVKHNEKWFNVDIPANVLFVQVADHLEVHSITLLELHFYLSPCVIHLLIIFLN</sequence>
<dbReference type="SUPFAM" id="SSF51197">
    <property type="entry name" value="Clavaminate synthase-like"/>
    <property type="match status" value="1"/>
</dbReference>
<organism evidence="5 6">
    <name type="scientific">Quercus lobata</name>
    <name type="common">Valley oak</name>
    <dbReference type="NCBI Taxonomy" id="97700"/>
    <lineage>
        <taxon>Eukaryota</taxon>
        <taxon>Viridiplantae</taxon>
        <taxon>Streptophyta</taxon>
        <taxon>Embryophyta</taxon>
        <taxon>Tracheophyta</taxon>
        <taxon>Spermatophyta</taxon>
        <taxon>Magnoliopsida</taxon>
        <taxon>eudicotyledons</taxon>
        <taxon>Gunneridae</taxon>
        <taxon>Pentapetalae</taxon>
        <taxon>rosids</taxon>
        <taxon>fabids</taxon>
        <taxon>Fagales</taxon>
        <taxon>Fagaceae</taxon>
        <taxon>Quercus</taxon>
    </lineage>
</organism>
<dbReference type="EnsemblPlants" id="QL11p036465:mrna">
    <property type="protein sequence ID" value="QL11p036465:mrna"/>
    <property type="gene ID" value="QL11p036465"/>
</dbReference>
<evidence type="ECO:0000259" key="4">
    <source>
        <dbReference type="Pfam" id="PF03171"/>
    </source>
</evidence>
<dbReference type="InterPro" id="IPR044861">
    <property type="entry name" value="IPNS-like_FE2OG_OXY"/>
</dbReference>
<proteinExistence type="predicted"/>
<evidence type="ECO:0000313" key="6">
    <source>
        <dbReference type="Proteomes" id="UP000594261"/>
    </source>
</evidence>
<dbReference type="Pfam" id="PF03171">
    <property type="entry name" value="2OG-FeII_Oxy"/>
    <property type="match status" value="1"/>
</dbReference>
<evidence type="ECO:0000313" key="5">
    <source>
        <dbReference type="EnsemblPlants" id="QL11p036465:mrna"/>
    </source>
</evidence>
<evidence type="ECO:0000256" key="3">
    <source>
        <dbReference type="ARBA" id="ARBA00023004"/>
    </source>
</evidence>
<dbReference type="Gene3D" id="2.60.120.330">
    <property type="entry name" value="B-lactam Antibiotic, Isopenicillin N Synthase, Chain"/>
    <property type="match status" value="2"/>
</dbReference>
<keyword evidence="6" id="KW-1185">Reference proteome</keyword>
<reference evidence="5" key="2">
    <citation type="submission" date="2021-01" db="UniProtKB">
        <authorList>
            <consortium name="EnsemblPlants"/>
        </authorList>
    </citation>
    <scope>IDENTIFICATION</scope>
</reference>
<protein>
    <recommendedName>
        <fullName evidence="4">Isopenicillin N synthase-like Fe(2+) 2OG dioxygenase domain-containing protein</fullName>
    </recommendedName>
</protein>
<evidence type="ECO:0000256" key="2">
    <source>
        <dbReference type="ARBA" id="ARBA00022896"/>
    </source>
</evidence>
<dbReference type="AlphaFoldDB" id="A0A7N2RDH9"/>
<dbReference type="GO" id="GO:0031418">
    <property type="term" value="F:L-ascorbic acid binding"/>
    <property type="evidence" value="ECO:0007669"/>
    <property type="project" value="UniProtKB-KW"/>
</dbReference>
<name>A0A7N2RDH9_QUELO</name>
<feature type="domain" description="Isopenicillin N synthase-like Fe(2+) 2OG dioxygenase" evidence="4">
    <location>
        <begin position="158"/>
        <end position="226"/>
    </location>
</feature>
<dbReference type="GO" id="GO:0046872">
    <property type="term" value="F:metal ion binding"/>
    <property type="evidence" value="ECO:0007669"/>
    <property type="project" value="UniProtKB-KW"/>
</dbReference>
<evidence type="ECO:0000256" key="1">
    <source>
        <dbReference type="ARBA" id="ARBA00022723"/>
    </source>
</evidence>
<keyword evidence="3" id="KW-0408">Iron</keyword>
<dbReference type="Gramene" id="QL11p036465:mrna">
    <property type="protein sequence ID" value="QL11p036465:mrna"/>
    <property type="gene ID" value="QL11p036465"/>
</dbReference>
<dbReference type="InterPro" id="IPR027443">
    <property type="entry name" value="IPNS-like_sf"/>
</dbReference>
<keyword evidence="2" id="KW-0847">Vitamin C</keyword>
<dbReference type="InterPro" id="IPR050295">
    <property type="entry name" value="Plant_2OG-oxidoreductases"/>
</dbReference>
<dbReference type="PANTHER" id="PTHR47991">
    <property type="entry name" value="OXOGLUTARATE/IRON-DEPENDENT DIOXYGENASE"/>
    <property type="match status" value="1"/>
</dbReference>
<dbReference type="InParanoid" id="A0A7N2RDH9"/>
<keyword evidence="1" id="KW-0479">Metal-binding</keyword>
<accession>A0A7N2RDH9</accession>
<reference evidence="5 6" key="1">
    <citation type="journal article" date="2016" name="G3 (Bethesda)">
        <title>First Draft Assembly and Annotation of the Genome of a California Endemic Oak Quercus lobata Nee (Fagaceae).</title>
        <authorList>
            <person name="Sork V.L."/>
            <person name="Fitz-Gibbon S.T."/>
            <person name="Puiu D."/>
            <person name="Crepeau M."/>
            <person name="Gugger P.F."/>
            <person name="Sherman R."/>
            <person name="Stevens K."/>
            <person name="Langley C.H."/>
            <person name="Pellegrini M."/>
            <person name="Salzberg S.L."/>
        </authorList>
    </citation>
    <scope>NUCLEOTIDE SEQUENCE [LARGE SCALE GENOMIC DNA]</scope>
    <source>
        <strain evidence="5 6">cv. SW786</strain>
    </source>
</reference>
<dbReference type="Proteomes" id="UP000594261">
    <property type="component" value="Chromosome 11"/>
</dbReference>